<dbReference type="CDD" id="cd00093">
    <property type="entry name" value="HTH_XRE"/>
    <property type="match status" value="1"/>
</dbReference>
<dbReference type="PANTHER" id="PTHR43236:SF1">
    <property type="entry name" value="BLL7220 PROTEIN"/>
    <property type="match status" value="1"/>
</dbReference>
<evidence type="ECO:0000313" key="4">
    <source>
        <dbReference type="Proteomes" id="UP001235840"/>
    </source>
</evidence>
<feature type="domain" description="HTH cro/C1-type" evidence="2">
    <location>
        <begin position="7"/>
        <end position="61"/>
    </location>
</feature>
<dbReference type="InterPro" id="IPR001387">
    <property type="entry name" value="Cro/C1-type_HTH"/>
</dbReference>
<dbReference type="InterPro" id="IPR052345">
    <property type="entry name" value="Rad_response_metalloprotease"/>
</dbReference>
<evidence type="ECO:0000259" key="2">
    <source>
        <dbReference type="PROSITE" id="PS50943"/>
    </source>
</evidence>
<comment type="caution">
    <text evidence="3">The sequence shown here is derived from an EMBL/GenBank/DDBJ whole genome shotgun (WGS) entry which is preliminary data.</text>
</comment>
<dbReference type="Gene3D" id="1.10.10.2910">
    <property type="match status" value="1"/>
</dbReference>
<dbReference type="InterPro" id="IPR010982">
    <property type="entry name" value="Lambda_DNA-bd_dom_sf"/>
</dbReference>
<sequence length="402" mass="47001">MFIGENLTNLRIMYGYSRKQLSELIGVTEQAVWQYENNHTSPKIQVINKLKQIFDVKNKYFYSNDILTRKMIPENIKVRNIAYRSKVVNVISKTQAEAKHLEFLDTFVNYLTAKVSYPTMKITQLRDEVIQYLDSSEDSRLIQINKVAELARKRLGFRKDTNEDLMFLVEKSGVFVFEKAIGEEIDAYSLWTCQERPYIILGNMKRSAFRRNFDIAHELGHILLHYHIDFTSLDRKEHKTIENEANSFAGIFLLPENEFVIDMKNIFHTTNPDAYMDLKKKWNTSLQVLGYRAANLGIIEAKNHRNFYAALHRKGYLKKEPLDELTPLQRPMKVKSIIDLVSKNGLIDLRQMIEDDWKVGVSFFHYLTGIDSNFFKNYLTIPHGFKFENVIDLTSRISGKGK</sequence>
<name>A0ABT9W1R8_9BACI</name>
<dbReference type="RefSeq" id="WP_307395939.1">
    <property type="nucleotide sequence ID" value="NZ_BAAADK010000046.1"/>
</dbReference>
<proteinExistence type="inferred from homology"/>
<reference evidence="3 4" key="1">
    <citation type="submission" date="2023-07" db="EMBL/GenBank/DDBJ databases">
        <title>Genomic Encyclopedia of Type Strains, Phase IV (KMG-IV): sequencing the most valuable type-strain genomes for metagenomic binning, comparative biology and taxonomic classification.</title>
        <authorList>
            <person name="Goeker M."/>
        </authorList>
    </citation>
    <scope>NUCLEOTIDE SEQUENCE [LARGE SCALE GENOMIC DNA]</scope>
    <source>
        <strain evidence="3 4">DSM 12751</strain>
    </source>
</reference>
<dbReference type="Proteomes" id="UP001235840">
    <property type="component" value="Unassembled WGS sequence"/>
</dbReference>
<dbReference type="PANTHER" id="PTHR43236">
    <property type="entry name" value="ANTITOXIN HIGA1"/>
    <property type="match status" value="1"/>
</dbReference>
<keyword evidence="4" id="KW-1185">Reference proteome</keyword>
<gene>
    <name evidence="3" type="ORF">J2S11_003103</name>
</gene>
<accession>A0ABT9W1R8</accession>
<dbReference type="Gene3D" id="1.10.260.40">
    <property type="entry name" value="lambda repressor-like DNA-binding domains"/>
    <property type="match status" value="1"/>
</dbReference>
<organism evidence="3 4">
    <name type="scientific">Caldalkalibacillus horti</name>
    <dbReference type="NCBI Taxonomy" id="77523"/>
    <lineage>
        <taxon>Bacteria</taxon>
        <taxon>Bacillati</taxon>
        <taxon>Bacillota</taxon>
        <taxon>Bacilli</taxon>
        <taxon>Bacillales</taxon>
        <taxon>Bacillaceae</taxon>
        <taxon>Caldalkalibacillus</taxon>
    </lineage>
</organism>
<dbReference type="EMBL" id="JAUSTY010000013">
    <property type="protein sequence ID" value="MDQ0167178.1"/>
    <property type="molecule type" value="Genomic_DNA"/>
</dbReference>
<dbReference type="Pfam" id="PF01381">
    <property type="entry name" value="HTH_3"/>
    <property type="match status" value="1"/>
</dbReference>
<evidence type="ECO:0000256" key="1">
    <source>
        <dbReference type="ARBA" id="ARBA00007227"/>
    </source>
</evidence>
<comment type="similarity">
    <text evidence="1">Belongs to the short-chain fatty acyl-CoA assimilation regulator (ScfR) family.</text>
</comment>
<dbReference type="PROSITE" id="PS50943">
    <property type="entry name" value="HTH_CROC1"/>
    <property type="match status" value="1"/>
</dbReference>
<dbReference type="InterPro" id="IPR010359">
    <property type="entry name" value="IrrE_HExxH"/>
</dbReference>
<evidence type="ECO:0000313" key="3">
    <source>
        <dbReference type="EMBL" id="MDQ0167178.1"/>
    </source>
</evidence>
<dbReference type="Pfam" id="PF06114">
    <property type="entry name" value="Peptidase_M78"/>
    <property type="match status" value="1"/>
</dbReference>
<dbReference type="SUPFAM" id="SSF47413">
    <property type="entry name" value="lambda repressor-like DNA-binding domains"/>
    <property type="match status" value="1"/>
</dbReference>
<dbReference type="SMART" id="SM00530">
    <property type="entry name" value="HTH_XRE"/>
    <property type="match status" value="1"/>
</dbReference>
<protein>
    <submittedName>
        <fullName evidence="3">Zn-dependent peptidase ImmA (M78 family)/DNA-binding XRE family transcriptional regulator</fullName>
    </submittedName>
</protein>